<protein>
    <submittedName>
        <fullName evidence="1">Uncharacterized protein</fullName>
    </submittedName>
</protein>
<name>A0A136JC48_9PEZI</name>
<evidence type="ECO:0000313" key="2">
    <source>
        <dbReference type="Proteomes" id="UP000070501"/>
    </source>
</evidence>
<dbReference type="InParanoid" id="A0A136JC48"/>
<reference evidence="2" key="1">
    <citation type="submission" date="2016-02" db="EMBL/GenBank/DDBJ databases">
        <title>Draft genome sequence of Microdochium bolleyi, a fungal endophyte of beachgrass.</title>
        <authorList>
            <consortium name="DOE Joint Genome Institute"/>
            <person name="David A.S."/>
            <person name="May G."/>
            <person name="Haridas S."/>
            <person name="Lim J."/>
            <person name="Wang M."/>
            <person name="Labutti K."/>
            <person name="Lipzen A."/>
            <person name="Barry K."/>
            <person name="Grigoriev I.V."/>
        </authorList>
    </citation>
    <scope>NUCLEOTIDE SEQUENCE [LARGE SCALE GENOMIC DNA]</scope>
    <source>
        <strain evidence="2">J235TASD1</strain>
    </source>
</reference>
<organism evidence="1 2">
    <name type="scientific">Microdochium bolleyi</name>
    <dbReference type="NCBI Taxonomy" id="196109"/>
    <lineage>
        <taxon>Eukaryota</taxon>
        <taxon>Fungi</taxon>
        <taxon>Dikarya</taxon>
        <taxon>Ascomycota</taxon>
        <taxon>Pezizomycotina</taxon>
        <taxon>Sordariomycetes</taxon>
        <taxon>Xylariomycetidae</taxon>
        <taxon>Xylariales</taxon>
        <taxon>Microdochiaceae</taxon>
        <taxon>Microdochium</taxon>
    </lineage>
</organism>
<gene>
    <name evidence="1" type="ORF">Micbo1qcDRAFT_46118</name>
</gene>
<dbReference type="AlphaFoldDB" id="A0A136JC48"/>
<sequence>MYGVYQYNAMRALGATSHLMQCFIHPHPCSSTPNQQKPCSAPARPSAHCAMCRRPCKCQSPGIGLAREAHHLSLTSDEMQLLPLECLVVLFT</sequence>
<accession>A0A136JC48</accession>
<keyword evidence="2" id="KW-1185">Reference proteome</keyword>
<dbReference type="EMBL" id="KQ964247">
    <property type="protein sequence ID" value="KXJ94744.1"/>
    <property type="molecule type" value="Genomic_DNA"/>
</dbReference>
<dbReference type="Proteomes" id="UP000070501">
    <property type="component" value="Unassembled WGS sequence"/>
</dbReference>
<proteinExistence type="predicted"/>
<evidence type="ECO:0000313" key="1">
    <source>
        <dbReference type="EMBL" id="KXJ94744.1"/>
    </source>
</evidence>